<dbReference type="EMBL" id="MLJW01000062">
    <property type="protein sequence ID" value="OIR03867.1"/>
    <property type="molecule type" value="Genomic_DNA"/>
</dbReference>
<evidence type="ECO:0000256" key="5">
    <source>
        <dbReference type="ARBA" id="ARBA00023235"/>
    </source>
</evidence>
<reference evidence="7" key="1">
    <citation type="submission" date="2016-10" db="EMBL/GenBank/DDBJ databases">
        <title>Sequence of Gallionella enrichment culture.</title>
        <authorList>
            <person name="Poehlein A."/>
            <person name="Muehling M."/>
            <person name="Daniel R."/>
        </authorList>
    </citation>
    <scope>NUCLEOTIDE SEQUENCE</scope>
</reference>
<dbReference type="Gene3D" id="2.40.10.330">
    <property type="match status" value="1"/>
</dbReference>
<comment type="caution">
    <text evidence="7">The sequence shown here is derived from an EMBL/GenBank/DDBJ whole genome shotgun (WGS) entry which is preliminary data.</text>
</comment>
<name>A0A1J5S7E6_9ZZZZ</name>
<feature type="domain" description="PPIase FKBP-type" evidence="6">
    <location>
        <begin position="32"/>
        <end position="106"/>
    </location>
</feature>
<evidence type="ECO:0000313" key="7">
    <source>
        <dbReference type="EMBL" id="OIR03867.1"/>
    </source>
</evidence>
<keyword evidence="5 7" id="KW-0413">Isomerase</keyword>
<dbReference type="InterPro" id="IPR048261">
    <property type="entry name" value="SlpA/SlyD-like_ins_sf"/>
</dbReference>
<accession>A0A1J5S7E6</accession>
<evidence type="ECO:0000256" key="1">
    <source>
        <dbReference type="ARBA" id="ARBA00000971"/>
    </source>
</evidence>
<dbReference type="PROSITE" id="PS50059">
    <property type="entry name" value="FKBP_PPIASE"/>
    <property type="match status" value="1"/>
</dbReference>
<evidence type="ECO:0000256" key="2">
    <source>
        <dbReference type="ARBA" id="ARBA00006577"/>
    </source>
</evidence>
<dbReference type="AlphaFoldDB" id="A0A1J5S7E6"/>
<dbReference type="Gene3D" id="3.10.50.40">
    <property type="match status" value="1"/>
</dbReference>
<dbReference type="Pfam" id="PF00254">
    <property type="entry name" value="FKBP_C"/>
    <property type="match status" value="1"/>
</dbReference>
<organism evidence="7">
    <name type="scientific">mine drainage metagenome</name>
    <dbReference type="NCBI Taxonomy" id="410659"/>
    <lineage>
        <taxon>unclassified sequences</taxon>
        <taxon>metagenomes</taxon>
        <taxon>ecological metagenomes</taxon>
    </lineage>
</organism>
<gene>
    <name evidence="7" type="primary">fkpB_1</name>
    <name evidence="7" type="ORF">GALL_140480</name>
</gene>
<comment type="similarity">
    <text evidence="2">Belongs to the FKBP-type PPIase family.</text>
</comment>
<dbReference type="EC" id="5.2.1.8" evidence="3"/>
<dbReference type="PANTHER" id="PTHR47861:SF4">
    <property type="entry name" value="FKBP-TYPE 16 KDA PEPTIDYL-PROLYL CIS-TRANS ISOMERASE"/>
    <property type="match status" value="1"/>
</dbReference>
<dbReference type="InterPro" id="IPR046357">
    <property type="entry name" value="PPIase_dom_sf"/>
</dbReference>
<dbReference type="GO" id="GO:0003755">
    <property type="term" value="F:peptidyl-prolyl cis-trans isomerase activity"/>
    <property type="evidence" value="ECO:0007669"/>
    <property type="project" value="UniProtKB-KW"/>
</dbReference>
<comment type="catalytic activity">
    <reaction evidence="1">
        <text>[protein]-peptidylproline (omega=180) = [protein]-peptidylproline (omega=0)</text>
        <dbReference type="Rhea" id="RHEA:16237"/>
        <dbReference type="Rhea" id="RHEA-COMP:10747"/>
        <dbReference type="Rhea" id="RHEA-COMP:10748"/>
        <dbReference type="ChEBI" id="CHEBI:83833"/>
        <dbReference type="ChEBI" id="CHEBI:83834"/>
        <dbReference type="EC" id="5.2.1.8"/>
    </reaction>
</comment>
<dbReference type="PANTHER" id="PTHR47861">
    <property type="entry name" value="FKBP-TYPE PEPTIDYL-PROLYL CIS-TRANS ISOMERASE SLYD"/>
    <property type="match status" value="1"/>
</dbReference>
<dbReference type="SUPFAM" id="SSF54534">
    <property type="entry name" value="FKBP-like"/>
    <property type="match status" value="1"/>
</dbReference>
<evidence type="ECO:0000256" key="4">
    <source>
        <dbReference type="ARBA" id="ARBA00023110"/>
    </source>
</evidence>
<dbReference type="InterPro" id="IPR001179">
    <property type="entry name" value="PPIase_FKBP_dom"/>
</dbReference>
<evidence type="ECO:0000259" key="6">
    <source>
        <dbReference type="PROSITE" id="PS50059"/>
    </source>
</evidence>
<keyword evidence="4" id="KW-0697">Rotamase</keyword>
<protein>
    <recommendedName>
        <fullName evidence="3">peptidylprolyl isomerase</fullName>
        <ecNumber evidence="3">5.2.1.8</ecNumber>
    </recommendedName>
</protein>
<evidence type="ECO:0000256" key="3">
    <source>
        <dbReference type="ARBA" id="ARBA00013194"/>
    </source>
</evidence>
<proteinExistence type="inferred from homology"/>
<sequence>MRNVRGSGTMHDWTELQDEDMDANPISRVGPDSLVTLNYRVAGMDGEAFISTFDATPATLQLGNGELAPTLEHCLEGLAAGERRLFLLEPEQAFGQHNPRLVRRLPRTELPELPGGEPIGMMNLLEFTAANGARYTGLVRELDDEAALLDFNHPLAGKTIRFEVEVIGIL</sequence>